<evidence type="ECO:0000313" key="15">
    <source>
        <dbReference type="Proteomes" id="UP000049983"/>
    </source>
</evidence>
<evidence type="ECO:0000256" key="1">
    <source>
        <dbReference type="ARBA" id="ARBA00012167"/>
    </source>
</evidence>
<comment type="catalytic activity">
    <reaction evidence="11 12">
        <text>GTP + AH2 + S-adenosyl-L-methionine = (8S)-3',8-cyclo-7,8-dihydroguanosine 5'-triphosphate + 5'-deoxyadenosine + L-methionine + A + H(+)</text>
        <dbReference type="Rhea" id="RHEA:49576"/>
        <dbReference type="ChEBI" id="CHEBI:13193"/>
        <dbReference type="ChEBI" id="CHEBI:15378"/>
        <dbReference type="ChEBI" id="CHEBI:17319"/>
        <dbReference type="ChEBI" id="CHEBI:17499"/>
        <dbReference type="ChEBI" id="CHEBI:37565"/>
        <dbReference type="ChEBI" id="CHEBI:57844"/>
        <dbReference type="ChEBI" id="CHEBI:59789"/>
        <dbReference type="ChEBI" id="CHEBI:131766"/>
        <dbReference type="EC" id="4.1.99.22"/>
    </reaction>
</comment>
<dbReference type="GO" id="GO:0061798">
    <property type="term" value="F:GTP 3',8'-cyclase activity"/>
    <property type="evidence" value="ECO:0007669"/>
    <property type="project" value="UniProtKB-UniRule"/>
</dbReference>
<comment type="subunit">
    <text evidence="12">Monomer and homodimer.</text>
</comment>
<dbReference type="GO" id="GO:0005525">
    <property type="term" value="F:GTP binding"/>
    <property type="evidence" value="ECO:0007669"/>
    <property type="project" value="UniProtKB-UniRule"/>
</dbReference>
<dbReference type="SFLD" id="SFLDS00029">
    <property type="entry name" value="Radical_SAM"/>
    <property type="match status" value="1"/>
</dbReference>
<keyword evidence="8 12" id="KW-0342">GTP-binding</keyword>
<evidence type="ECO:0000256" key="10">
    <source>
        <dbReference type="ARBA" id="ARBA00023239"/>
    </source>
</evidence>
<evidence type="ECO:0000256" key="5">
    <source>
        <dbReference type="ARBA" id="ARBA00022741"/>
    </source>
</evidence>
<dbReference type="SFLD" id="SFLDG01383">
    <property type="entry name" value="cyclic_pyranopterin_phosphate"/>
    <property type="match status" value="1"/>
</dbReference>
<feature type="binding site" evidence="12">
    <location>
        <position position="36"/>
    </location>
    <ligand>
        <name>S-adenosyl-L-methionine</name>
        <dbReference type="ChEBI" id="CHEBI:59789"/>
    </ligand>
</feature>
<feature type="binding site" evidence="12">
    <location>
        <position position="166"/>
    </location>
    <ligand>
        <name>GTP</name>
        <dbReference type="ChEBI" id="CHEBI:37565"/>
    </ligand>
</feature>
<keyword evidence="9 12" id="KW-0501">Molybdenum cofactor biosynthesis</keyword>
<keyword evidence="15" id="KW-1185">Reference proteome</keyword>
<comment type="pathway">
    <text evidence="12">Cofactor biosynthesis; molybdopterin biosynthesis.</text>
</comment>
<dbReference type="InterPro" id="IPR013483">
    <property type="entry name" value="MoaA"/>
</dbReference>
<dbReference type="EMBL" id="CXWC01000009">
    <property type="protein sequence ID" value="CTQ69914.1"/>
    <property type="molecule type" value="Genomic_DNA"/>
</dbReference>
<feature type="binding site" evidence="12">
    <location>
        <position position="280"/>
    </location>
    <ligand>
        <name>[4Fe-4S] cluster</name>
        <dbReference type="ChEBI" id="CHEBI:49883"/>
        <label>2</label>
        <note>4Fe-4S-substrate</note>
    </ligand>
</feature>
<dbReference type="PROSITE" id="PS01305">
    <property type="entry name" value="MOAA_NIFB_PQQE"/>
    <property type="match status" value="1"/>
</dbReference>
<dbReference type="InterPro" id="IPR006638">
    <property type="entry name" value="Elp3/MiaA/NifB-like_rSAM"/>
</dbReference>
<dbReference type="InterPro" id="IPR050105">
    <property type="entry name" value="MoCo_biosynth_MoaA/MoaC"/>
</dbReference>
<evidence type="ECO:0000313" key="14">
    <source>
        <dbReference type="EMBL" id="CTQ69914.1"/>
    </source>
</evidence>
<dbReference type="GO" id="GO:0046872">
    <property type="term" value="F:metal ion binding"/>
    <property type="evidence" value="ECO:0007669"/>
    <property type="project" value="UniProtKB-KW"/>
</dbReference>
<dbReference type="UniPathway" id="UPA00344"/>
<dbReference type="HAMAP" id="MF_01225_B">
    <property type="entry name" value="MoaA_B"/>
    <property type="match status" value="1"/>
</dbReference>
<feature type="binding site" evidence="12">
    <location>
        <position position="30"/>
    </location>
    <ligand>
        <name>[4Fe-4S] cluster</name>
        <dbReference type="ChEBI" id="CHEBI:49883"/>
        <label>1</label>
        <note>4Fe-4S-S-AdoMet</note>
    </ligand>
</feature>
<dbReference type="NCBIfam" id="TIGR02666">
    <property type="entry name" value="moaA"/>
    <property type="match status" value="1"/>
</dbReference>
<evidence type="ECO:0000256" key="4">
    <source>
        <dbReference type="ARBA" id="ARBA00022723"/>
    </source>
</evidence>
<keyword evidence="10 12" id="KW-0456">Lyase</keyword>
<accession>A0A0M7B4M7</accession>
<dbReference type="GO" id="GO:0061799">
    <property type="term" value="F:cyclic pyranopterin monophosphate synthase activity"/>
    <property type="evidence" value="ECO:0007669"/>
    <property type="project" value="TreeGrafter"/>
</dbReference>
<sequence length="338" mass="37895">MPDSNSPGKSLKDRFGRTATYLRLSVTDRCDLRCTYCMTENMTFLPRKDLLSLEELYRLTTICMEHGVRKIRLTGGEPLVRKNVISLFENLSRHLENGDLDEVTLTTNGSLLSRYAKRLAECGVRRVNVSLDTLSADRYRTITRWGNINRVFAGLDAARDAGLHIKLNAVAQKGAFEHELFDLIRFAHDRDMDLTLIEEMPLGGVASQRGRSFLSLANLRKRLEDHWTVEPLTESTGGPAKYVRLRETGGKLGFITPMSCDFCSDCNRIRLSCTGELYTCMGQEGGLSLRDQLRQSDGNEKVAELVREKVFLKPRGHDFHIDGGSVNGISRAMSTLGG</sequence>
<evidence type="ECO:0000256" key="2">
    <source>
        <dbReference type="ARBA" id="ARBA00022485"/>
    </source>
</evidence>
<keyword evidence="6 12" id="KW-0408">Iron</keyword>
<dbReference type="Proteomes" id="UP000049983">
    <property type="component" value="Unassembled WGS sequence"/>
</dbReference>
<feature type="binding site" evidence="12">
    <location>
        <position position="266"/>
    </location>
    <ligand>
        <name>[4Fe-4S] cluster</name>
        <dbReference type="ChEBI" id="CHEBI:49883"/>
        <label>2</label>
        <note>4Fe-4S-substrate</note>
    </ligand>
</feature>
<name>A0A0M7B4M7_9HYPH</name>
<keyword evidence="4 12" id="KW-0479">Metal-binding</keyword>
<reference evidence="15" key="1">
    <citation type="submission" date="2015-07" db="EMBL/GenBank/DDBJ databases">
        <authorList>
            <person name="Rodrigo-Torres Lidia"/>
            <person name="Arahal R.David."/>
        </authorList>
    </citation>
    <scope>NUCLEOTIDE SEQUENCE [LARGE SCALE GENOMIC DNA]</scope>
    <source>
        <strain evidence="15">CECT 5096</strain>
    </source>
</reference>
<dbReference type="STRING" id="311410.LA5095_06275"/>
<feature type="binding site" evidence="12">
    <location>
        <position position="76"/>
    </location>
    <ligand>
        <name>S-adenosyl-L-methionine</name>
        <dbReference type="ChEBI" id="CHEBI:59789"/>
    </ligand>
</feature>
<dbReference type="InterPro" id="IPR013785">
    <property type="entry name" value="Aldolase_TIM"/>
</dbReference>
<evidence type="ECO:0000256" key="11">
    <source>
        <dbReference type="ARBA" id="ARBA00048697"/>
    </source>
</evidence>
<feature type="binding site" evidence="12">
    <location>
        <position position="23"/>
    </location>
    <ligand>
        <name>GTP</name>
        <dbReference type="ChEBI" id="CHEBI:37565"/>
    </ligand>
</feature>
<dbReference type="EC" id="4.1.99.22" evidence="1 12"/>
<feature type="binding site" evidence="12">
    <location>
        <position position="34"/>
    </location>
    <ligand>
        <name>[4Fe-4S] cluster</name>
        <dbReference type="ChEBI" id="CHEBI:49883"/>
        <label>1</label>
        <note>4Fe-4S-S-AdoMet</note>
    </ligand>
</feature>
<feature type="binding site" evidence="12">
    <location>
        <position position="130"/>
    </location>
    <ligand>
        <name>S-adenosyl-L-methionine</name>
        <dbReference type="ChEBI" id="CHEBI:59789"/>
    </ligand>
</feature>
<dbReference type="GO" id="GO:0006777">
    <property type="term" value="P:Mo-molybdopterin cofactor biosynthetic process"/>
    <property type="evidence" value="ECO:0007669"/>
    <property type="project" value="UniProtKB-UniRule"/>
</dbReference>
<feature type="binding site" evidence="12">
    <location>
        <position position="200"/>
    </location>
    <ligand>
        <name>S-adenosyl-L-methionine</name>
        <dbReference type="ChEBI" id="CHEBI:59789"/>
    </ligand>
</feature>
<dbReference type="PANTHER" id="PTHR22960:SF0">
    <property type="entry name" value="MOLYBDENUM COFACTOR BIOSYNTHESIS PROTEIN 1"/>
    <property type="match status" value="1"/>
</dbReference>
<dbReference type="SFLD" id="SFLDG01386">
    <property type="entry name" value="main_SPASM_domain-containing"/>
    <property type="match status" value="1"/>
</dbReference>
<dbReference type="SMART" id="SM00729">
    <property type="entry name" value="Elp3"/>
    <property type="match status" value="1"/>
</dbReference>
<evidence type="ECO:0000256" key="12">
    <source>
        <dbReference type="HAMAP-Rule" id="MF_01225"/>
    </source>
</evidence>
<protein>
    <recommendedName>
        <fullName evidence="1 12">GTP 3',8-cyclase</fullName>
        <ecNumber evidence="1 12">4.1.99.22</ecNumber>
    </recommendedName>
    <alternativeName>
        <fullName evidence="12">Molybdenum cofactor biosynthesis protein A</fullName>
    </alternativeName>
</protein>
<feature type="binding site" evidence="12">
    <location>
        <position position="72"/>
    </location>
    <ligand>
        <name>GTP</name>
        <dbReference type="ChEBI" id="CHEBI:37565"/>
    </ligand>
</feature>
<dbReference type="Gene3D" id="3.20.20.70">
    <property type="entry name" value="Aldolase class I"/>
    <property type="match status" value="1"/>
</dbReference>
<evidence type="ECO:0000256" key="3">
    <source>
        <dbReference type="ARBA" id="ARBA00022691"/>
    </source>
</evidence>
<dbReference type="SUPFAM" id="SSF102114">
    <property type="entry name" value="Radical SAM enzymes"/>
    <property type="match status" value="1"/>
</dbReference>
<keyword evidence="7 12" id="KW-0411">Iron-sulfur</keyword>
<gene>
    <name evidence="14" type="primary">moaA_1</name>
    <name evidence="12" type="synonym">moaA</name>
    <name evidence="14" type="ORF">LA5096_02302</name>
</gene>
<dbReference type="GO" id="GO:0051539">
    <property type="term" value="F:4 iron, 4 sulfur cluster binding"/>
    <property type="evidence" value="ECO:0007669"/>
    <property type="project" value="UniProtKB-UniRule"/>
</dbReference>
<evidence type="ECO:0000256" key="6">
    <source>
        <dbReference type="ARBA" id="ARBA00023004"/>
    </source>
</evidence>
<evidence type="ECO:0000259" key="13">
    <source>
        <dbReference type="PROSITE" id="PS51918"/>
    </source>
</evidence>
<dbReference type="AlphaFoldDB" id="A0A0M7B4M7"/>
<dbReference type="OrthoDB" id="9763993at2"/>
<dbReference type="InterPro" id="IPR058240">
    <property type="entry name" value="rSAM_sf"/>
</dbReference>
<feature type="binding site" evidence="12">
    <location>
        <begin position="268"/>
        <end position="270"/>
    </location>
    <ligand>
        <name>GTP</name>
        <dbReference type="ChEBI" id="CHEBI:37565"/>
    </ligand>
</feature>
<dbReference type="InterPro" id="IPR040064">
    <property type="entry name" value="MoaA-like"/>
</dbReference>
<dbReference type="RefSeq" id="WP_055391901.1">
    <property type="nucleotide sequence ID" value="NZ_CXWA01000020.1"/>
</dbReference>
<dbReference type="InterPro" id="IPR000385">
    <property type="entry name" value="MoaA_NifB_PqqE_Fe-S-bd_CS"/>
</dbReference>
<proteinExistence type="inferred from homology"/>
<evidence type="ECO:0000256" key="7">
    <source>
        <dbReference type="ARBA" id="ARBA00023014"/>
    </source>
</evidence>
<dbReference type="GO" id="GO:1904047">
    <property type="term" value="F:S-adenosyl-L-methionine binding"/>
    <property type="evidence" value="ECO:0007669"/>
    <property type="project" value="UniProtKB-UniRule"/>
</dbReference>
<keyword evidence="5 12" id="KW-0547">Nucleotide-binding</keyword>
<dbReference type="PROSITE" id="PS51918">
    <property type="entry name" value="RADICAL_SAM"/>
    <property type="match status" value="1"/>
</dbReference>
<dbReference type="InterPro" id="IPR007197">
    <property type="entry name" value="rSAM"/>
</dbReference>
<feature type="binding site" evidence="12">
    <location>
        <position position="37"/>
    </location>
    <ligand>
        <name>[4Fe-4S] cluster</name>
        <dbReference type="ChEBI" id="CHEBI:49883"/>
        <label>1</label>
        <note>4Fe-4S-S-AdoMet</note>
    </ligand>
</feature>
<organism evidence="14 15">
    <name type="scientific">Roseibium album</name>
    <dbReference type="NCBI Taxonomy" id="311410"/>
    <lineage>
        <taxon>Bacteria</taxon>
        <taxon>Pseudomonadati</taxon>
        <taxon>Pseudomonadota</taxon>
        <taxon>Alphaproteobacteria</taxon>
        <taxon>Hyphomicrobiales</taxon>
        <taxon>Stappiaceae</taxon>
        <taxon>Roseibium</taxon>
    </lineage>
</organism>
<comment type="cofactor">
    <cofactor evidence="12">
        <name>[4Fe-4S] cluster</name>
        <dbReference type="ChEBI" id="CHEBI:49883"/>
    </cofactor>
    <text evidence="12">Binds 2 [4Fe-4S] clusters. Binds 1 [4Fe-4S] cluster coordinated with 3 cysteines and an exchangeable S-adenosyl-L-methionine and 1 [4Fe-4S] cluster coordinated with 3 cysteines and the GTP-derived substrate.</text>
</comment>
<dbReference type="GeneID" id="97669692"/>
<dbReference type="CDD" id="cd21117">
    <property type="entry name" value="Twitch_MoaA"/>
    <property type="match status" value="1"/>
</dbReference>
<feature type="domain" description="Radical SAM core" evidence="13">
    <location>
        <begin position="14"/>
        <end position="239"/>
    </location>
</feature>
<dbReference type="Pfam" id="PF06463">
    <property type="entry name" value="Mob_synth_C"/>
    <property type="match status" value="1"/>
</dbReference>
<feature type="binding site" evidence="12">
    <location>
        <position position="263"/>
    </location>
    <ligand>
        <name>[4Fe-4S] cluster</name>
        <dbReference type="ChEBI" id="CHEBI:49883"/>
        <label>2</label>
        <note>4Fe-4S-substrate</note>
    </ligand>
</feature>
<keyword evidence="3 12" id="KW-0949">S-adenosyl-L-methionine</keyword>
<keyword evidence="2 12" id="KW-0004">4Fe-4S</keyword>
<comment type="function">
    <text evidence="12">Catalyzes the cyclization of GTP to (8S)-3',8-cyclo-7,8-dihydroguanosine 5'-triphosphate.</text>
</comment>
<comment type="similarity">
    <text evidence="12">Belongs to the radical SAM superfamily. MoaA family.</text>
</comment>
<dbReference type="PANTHER" id="PTHR22960">
    <property type="entry name" value="MOLYBDOPTERIN COFACTOR SYNTHESIS PROTEIN A"/>
    <property type="match status" value="1"/>
</dbReference>
<dbReference type="SFLD" id="SFLDG01067">
    <property type="entry name" value="SPASM/twitch_domain_containing"/>
    <property type="match status" value="1"/>
</dbReference>
<evidence type="ECO:0000256" key="9">
    <source>
        <dbReference type="ARBA" id="ARBA00023150"/>
    </source>
</evidence>
<evidence type="ECO:0000256" key="8">
    <source>
        <dbReference type="ARBA" id="ARBA00023134"/>
    </source>
</evidence>
<dbReference type="CDD" id="cd01335">
    <property type="entry name" value="Radical_SAM"/>
    <property type="match status" value="1"/>
</dbReference>
<feature type="binding site" evidence="12">
    <location>
        <position position="106"/>
    </location>
    <ligand>
        <name>GTP</name>
        <dbReference type="ChEBI" id="CHEBI:37565"/>
    </ligand>
</feature>
<dbReference type="Pfam" id="PF04055">
    <property type="entry name" value="Radical_SAM"/>
    <property type="match status" value="1"/>
</dbReference>
<dbReference type="InterPro" id="IPR010505">
    <property type="entry name" value="MoaA_twitch"/>
</dbReference>